<keyword evidence="6" id="KW-1133">Transmembrane helix</keyword>
<evidence type="ECO:0000256" key="3">
    <source>
        <dbReference type="ARBA" id="ARBA00023115"/>
    </source>
</evidence>
<dbReference type="CDD" id="cd02440">
    <property type="entry name" value="AdoMet_MTases"/>
    <property type="match status" value="1"/>
</dbReference>
<dbReference type="SMART" id="SM00028">
    <property type="entry name" value="TPR"/>
    <property type="match status" value="4"/>
</dbReference>
<dbReference type="InterPro" id="IPR011990">
    <property type="entry name" value="TPR-like_helical_dom_sf"/>
</dbReference>
<sequence length="1073" mass="119434">MTSMSRSPMIYGFFFVSGITALVYEIIWTRMLTLVFGHTVYSVSVVLAAFMAGLGFGSYVWGHVIDRAAQEDRHPPLLVYALIEILIGVTAALLTLIFYKFHVFYAWFHQFVPESPALFAAIKAVLAFLLMFVPTTLMGATLPIISKYYVTDDARLGRQVSYLYALNTLGASVGCLLAGFLFISLFGVAQTAWYAAVANLIIGIGCIRTYQEENPGHKLSLRLPRLTWPGVEGFAPSQKLWMAVAFLSGLTALAYEVLWTRLLVFSIASTVYSFSIMLAVFLFGICAGSLLAVPVMAKCRDLRQVLMALQAGIAGYVTFTLFNMQSVLSPPWNGYSLEDPGATFGHYLQDSMALMLVPTVLLGMSLPILIKLASGDHRHVGGGTGRVYAANTAGAIAGSLLAGFWLLPVFGTEQSLVVVVTLNLFTAAILFRTGSAPLKVRKVGTPALVAVILAFNLAMPGDLLNPFFLRDSVGRRDIQSLLYFEEGLTDTVAVFKDDYGLLNPDAKRLITNGISMSASNVIATRYMKLLAHVPILLSDHPDDVLVICFGTGQTTGAAGMHPGVKSVDSVELSPSVINAAPAFAKENHDAVNNKKVNIVIQDGRNFLLTTDKKYDVITGEPPPPRTAFTVNLYTQDFYRQARDRLKPGGLIAQWVPLHSQSAKEVDMHFKTFLSVFPHAEAWMSVANEIILIGSDQPIDLDLAKLKQRFQSPYVKQAMDAIHIPDVSAFLANIWFQEEELQALAKNRPLITDNRPRIEFYLDSGRVVGTADLERIVFNRVAADAFWRRVQNADAEDEQRFRKQYRMMDLYQRGVMYSNREMLLAAMDLAEDDGLLRYHLQAGEAQIRGLLEQVEADPGNLEVLLNLGHAFYQLGQYEKSLEFLSMVQKRQPENPIALLYTGYDLMELGRLLQAEAVLKDAVRKNPGEMRTVLQQIGLIDLLQKLETKPEDTTLLNAAAKFYNIRGEHLESLKYSDRVLQVDAVNQEALQSQMFSYRGLGQPREVIATGFRYENVDGDDPQYMYLMAEMYMKILRCDKAIPFLEKILAVDDTYQNAQKWLRRCKQEVDEPLPAA</sequence>
<evidence type="ECO:0000256" key="2">
    <source>
        <dbReference type="ARBA" id="ARBA00022679"/>
    </source>
</evidence>
<dbReference type="EC" id="2.5.1.16" evidence="8"/>
<keyword evidence="2 5" id="KW-0808">Transferase</keyword>
<dbReference type="Pfam" id="PF01564">
    <property type="entry name" value="Spermine_synth"/>
    <property type="match status" value="1"/>
</dbReference>
<feature type="transmembrane region" description="Helical" evidence="6">
    <location>
        <begin position="352"/>
        <end position="373"/>
    </location>
</feature>
<feature type="transmembrane region" description="Helical" evidence="6">
    <location>
        <begin position="77"/>
        <end position="99"/>
    </location>
</feature>
<dbReference type="Proteomes" id="UP001157733">
    <property type="component" value="Chromosome"/>
</dbReference>
<dbReference type="Gene3D" id="1.25.40.10">
    <property type="entry name" value="Tetratricopeptide repeat domain"/>
    <property type="match status" value="1"/>
</dbReference>
<comment type="similarity">
    <text evidence="1">Belongs to the spermidine/spermine synthase family.</text>
</comment>
<feature type="repeat" description="TPR" evidence="4">
    <location>
        <begin position="860"/>
        <end position="893"/>
    </location>
</feature>
<feature type="transmembrane region" description="Helical" evidence="6">
    <location>
        <begin position="162"/>
        <end position="186"/>
    </location>
</feature>
<feature type="transmembrane region" description="Helical" evidence="6">
    <location>
        <begin position="119"/>
        <end position="150"/>
    </location>
</feature>
<feature type="transmembrane region" description="Helical" evidence="6">
    <location>
        <begin position="240"/>
        <end position="259"/>
    </location>
</feature>
<feature type="transmembrane region" description="Helical" evidence="6">
    <location>
        <begin position="414"/>
        <end position="431"/>
    </location>
</feature>
<dbReference type="InterPro" id="IPR036259">
    <property type="entry name" value="MFS_trans_sf"/>
</dbReference>
<dbReference type="SUPFAM" id="SSF53335">
    <property type="entry name" value="S-adenosyl-L-methionine-dependent methyltransferases"/>
    <property type="match status" value="1"/>
</dbReference>
<dbReference type="Gene3D" id="3.40.50.150">
    <property type="entry name" value="Vaccinia Virus protein VP39"/>
    <property type="match status" value="1"/>
</dbReference>
<dbReference type="GO" id="GO:0004766">
    <property type="term" value="F:spermidine synthase activity"/>
    <property type="evidence" value="ECO:0007669"/>
    <property type="project" value="UniProtKB-EC"/>
</dbReference>
<evidence type="ECO:0000256" key="1">
    <source>
        <dbReference type="ARBA" id="ARBA00007867"/>
    </source>
</evidence>
<evidence type="ECO:0000256" key="6">
    <source>
        <dbReference type="SAM" id="Phobius"/>
    </source>
</evidence>
<dbReference type="SUPFAM" id="SSF48452">
    <property type="entry name" value="TPR-like"/>
    <property type="match status" value="1"/>
</dbReference>
<feature type="transmembrane region" description="Helical" evidence="6">
    <location>
        <begin position="192"/>
        <end position="210"/>
    </location>
</feature>
<dbReference type="Gene3D" id="1.20.1250.20">
    <property type="entry name" value="MFS general substrate transporter like domains"/>
    <property type="match status" value="1"/>
</dbReference>
<organism evidence="8 9">
    <name type="scientific">Nitrospina watsonii</name>
    <dbReference type="NCBI Taxonomy" id="1323948"/>
    <lineage>
        <taxon>Bacteria</taxon>
        <taxon>Pseudomonadati</taxon>
        <taxon>Nitrospinota/Tectimicrobiota group</taxon>
        <taxon>Nitrospinota</taxon>
        <taxon>Nitrospinia</taxon>
        <taxon>Nitrospinales</taxon>
        <taxon>Nitrospinaceae</taxon>
        <taxon>Nitrospina</taxon>
    </lineage>
</organism>
<evidence type="ECO:0000313" key="9">
    <source>
        <dbReference type="Proteomes" id="UP001157733"/>
    </source>
</evidence>
<keyword evidence="9" id="KW-1185">Reference proteome</keyword>
<dbReference type="CDD" id="cd06174">
    <property type="entry name" value="MFS"/>
    <property type="match status" value="1"/>
</dbReference>
<accession>A0ABN8VZ35</accession>
<dbReference type="PROSITE" id="PS51006">
    <property type="entry name" value="PABS_2"/>
    <property type="match status" value="1"/>
</dbReference>
<dbReference type="InterPro" id="IPR030374">
    <property type="entry name" value="PABS"/>
</dbReference>
<feature type="transmembrane region" description="Helical" evidence="6">
    <location>
        <begin position="9"/>
        <end position="28"/>
    </location>
</feature>
<keyword evidence="4" id="KW-0802">TPR repeat</keyword>
<keyword evidence="6" id="KW-0472">Membrane</keyword>
<dbReference type="PANTHER" id="PTHR43317:SF1">
    <property type="entry name" value="THERMOSPERMINE SYNTHASE ACAULIS5"/>
    <property type="match status" value="1"/>
</dbReference>
<keyword evidence="6" id="KW-0812">Transmembrane</keyword>
<evidence type="ECO:0000313" key="8">
    <source>
        <dbReference type="EMBL" id="CAI2717379.1"/>
    </source>
</evidence>
<dbReference type="EMBL" id="OX336137">
    <property type="protein sequence ID" value="CAI2717379.1"/>
    <property type="molecule type" value="Genomic_DNA"/>
</dbReference>
<feature type="transmembrane region" description="Helical" evidence="6">
    <location>
        <begin position="40"/>
        <end position="65"/>
    </location>
</feature>
<feature type="transmembrane region" description="Helical" evidence="6">
    <location>
        <begin position="305"/>
        <end position="324"/>
    </location>
</feature>
<comment type="caution">
    <text evidence="5">Lacks conserved residue(s) required for the propagation of feature annotation.</text>
</comment>
<evidence type="ECO:0000259" key="7">
    <source>
        <dbReference type="PROSITE" id="PS51006"/>
    </source>
</evidence>
<dbReference type="PANTHER" id="PTHR43317">
    <property type="entry name" value="THERMOSPERMINE SYNTHASE ACAULIS5"/>
    <property type="match status" value="1"/>
</dbReference>
<feature type="transmembrane region" description="Helical" evidence="6">
    <location>
        <begin position="271"/>
        <end position="293"/>
    </location>
</feature>
<dbReference type="SUPFAM" id="SSF103473">
    <property type="entry name" value="MFS general substrate transporter"/>
    <property type="match status" value="1"/>
</dbReference>
<dbReference type="NCBIfam" id="NF037959">
    <property type="entry name" value="MFS_SpdSyn"/>
    <property type="match status" value="2"/>
</dbReference>
<name>A0ABN8VZ35_9BACT</name>
<dbReference type="InterPro" id="IPR019734">
    <property type="entry name" value="TPR_rpt"/>
</dbReference>
<evidence type="ECO:0000256" key="4">
    <source>
        <dbReference type="PROSITE-ProRule" id="PRU00339"/>
    </source>
</evidence>
<dbReference type="PROSITE" id="PS50005">
    <property type="entry name" value="TPR"/>
    <property type="match status" value="1"/>
</dbReference>
<evidence type="ECO:0000256" key="5">
    <source>
        <dbReference type="PROSITE-ProRule" id="PRU00354"/>
    </source>
</evidence>
<feature type="domain" description="PABS" evidence="7">
    <location>
        <begin position="466"/>
        <end position="704"/>
    </location>
</feature>
<feature type="transmembrane region" description="Helical" evidence="6">
    <location>
        <begin position="443"/>
        <end position="461"/>
    </location>
</feature>
<proteinExistence type="inferred from homology"/>
<reference evidence="8 9" key="1">
    <citation type="submission" date="2022-09" db="EMBL/GenBank/DDBJ databases">
        <authorList>
            <person name="Kop L."/>
        </authorList>
    </citation>
    <scope>NUCLEOTIDE SEQUENCE [LARGE SCALE GENOMIC DNA]</scope>
    <source>
        <strain evidence="8 9">347</strain>
    </source>
</reference>
<dbReference type="InterPro" id="IPR029063">
    <property type="entry name" value="SAM-dependent_MTases_sf"/>
</dbReference>
<protein>
    <submittedName>
        <fullName evidence="8">Spermidine synthase</fullName>
        <ecNumber evidence="8">2.5.1.16</ecNumber>
    </submittedName>
</protein>
<gene>
    <name evidence="8" type="ORF">NSPWAT_0520</name>
</gene>
<feature type="transmembrane region" description="Helical" evidence="6">
    <location>
        <begin position="385"/>
        <end position="408"/>
    </location>
</feature>
<keyword evidence="3 5" id="KW-0620">Polyamine biosynthesis</keyword>
<dbReference type="Pfam" id="PF14559">
    <property type="entry name" value="TPR_19"/>
    <property type="match status" value="1"/>
</dbReference>